<gene>
    <name evidence="10" type="ORF">CLUG_05702</name>
</gene>
<dbReference type="AlphaFoldDB" id="C4YBX4"/>
<evidence type="ECO:0000259" key="9">
    <source>
        <dbReference type="Pfam" id="PF00324"/>
    </source>
</evidence>
<evidence type="ECO:0000256" key="3">
    <source>
        <dbReference type="ARBA" id="ARBA00022448"/>
    </source>
</evidence>
<keyword evidence="7 8" id="KW-0472">Membrane</keyword>
<evidence type="ECO:0000256" key="4">
    <source>
        <dbReference type="ARBA" id="ARBA00022692"/>
    </source>
</evidence>
<dbReference type="InterPro" id="IPR004840">
    <property type="entry name" value="Amino_acid_permease_CS"/>
</dbReference>
<dbReference type="VEuPathDB" id="FungiDB:CLUG_05702"/>
<keyword evidence="3" id="KW-0813">Transport</keyword>
<proteinExistence type="inferred from homology"/>
<reference evidence="10 11" key="1">
    <citation type="journal article" date="2009" name="Nature">
        <title>Evolution of pathogenicity and sexual reproduction in eight Candida genomes.</title>
        <authorList>
            <person name="Butler G."/>
            <person name="Rasmussen M.D."/>
            <person name="Lin M.F."/>
            <person name="Santos M.A."/>
            <person name="Sakthikumar S."/>
            <person name="Munro C.A."/>
            <person name="Rheinbay E."/>
            <person name="Grabherr M."/>
            <person name="Forche A."/>
            <person name="Reedy J.L."/>
            <person name="Agrafioti I."/>
            <person name="Arnaud M.B."/>
            <person name="Bates S."/>
            <person name="Brown A.J."/>
            <person name="Brunke S."/>
            <person name="Costanzo M.C."/>
            <person name="Fitzpatrick D.A."/>
            <person name="de Groot P.W."/>
            <person name="Harris D."/>
            <person name="Hoyer L.L."/>
            <person name="Hube B."/>
            <person name="Klis F.M."/>
            <person name="Kodira C."/>
            <person name="Lennard N."/>
            <person name="Logue M.E."/>
            <person name="Martin R."/>
            <person name="Neiman A.M."/>
            <person name="Nikolaou E."/>
            <person name="Quail M.A."/>
            <person name="Quinn J."/>
            <person name="Santos M.C."/>
            <person name="Schmitzberger F.F."/>
            <person name="Sherlock G."/>
            <person name="Shah P."/>
            <person name="Silverstein K.A."/>
            <person name="Skrzypek M.S."/>
            <person name="Soll D."/>
            <person name="Staggs R."/>
            <person name="Stansfield I."/>
            <person name="Stumpf M.P."/>
            <person name="Sudbery P.E."/>
            <person name="Srikantha T."/>
            <person name="Zeng Q."/>
            <person name="Berman J."/>
            <person name="Berriman M."/>
            <person name="Heitman J."/>
            <person name="Gow N.A."/>
            <person name="Lorenz M.C."/>
            <person name="Birren B.W."/>
            <person name="Kellis M."/>
            <person name="Cuomo C.A."/>
        </authorList>
    </citation>
    <scope>NUCLEOTIDE SEQUENCE [LARGE SCALE GENOMIC DNA]</scope>
    <source>
        <strain evidence="10 11">ATCC 42720</strain>
    </source>
</reference>
<dbReference type="GO" id="GO:0016020">
    <property type="term" value="C:membrane"/>
    <property type="evidence" value="ECO:0007669"/>
    <property type="project" value="UniProtKB-SubCell"/>
</dbReference>
<organism evidence="10 11">
    <name type="scientific">Clavispora lusitaniae (strain ATCC 42720)</name>
    <name type="common">Yeast</name>
    <name type="synonym">Candida lusitaniae</name>
    <dbReference type="NCBI Taxonomy" id="306902"/>
    <lineage>
        <taxon>Eukaryota</taxon>
        <taxon>Fungi</taxon>
        <taxon>Dikarya</taxon>
        <taxon>Ascomycota</taxon>
        <taxon>Saccharomycotina</taxon>
        <taxon>Pichiomycetes</taxon>
        <taxon>Metschnikowiaceae</taxon>
        <taxon>Clavispora</taxon>
    </lineage>
</organism>
<keyword evidence="5" id="KW-0029">Amino-acid transport</keyword>
<name>C4YBX4_CLAL4</name>
<dbReference type="Proteomes" id="UP000007703">
    <property type="component" value="Unassembled WGS sequence"/>
</dbReference>
<evidence type="ECO:0000256" key="5">
    <source>
        <dbReference type="ARBA" id="ARBA00022970"/>
    </source>
</evidence>
<dbReference type="HOGENOM" id="CLU_007946_2_5_1"/>
<evidence type="ECO:0000313" key="11">
    <source>
        <dbReference type="Proteomes" id="UP000007703"/>
    </source>
</evidence>
<comment type="subcellular location">
    <subcellularLocation>
        <location evidence="1">Membrane</location>
        <topology evidence="1">Multi-pass membrane protein</topology>
    </subcellularLocation>
</comment>
<keyword evidence="6 8" id="KW-1133">Transmembrane helix</keyword>
<dbReference type="Gene3D" id="1.20.1740.10">
    <property type="entry name" value="Amino acid/polyamine transporter I"/>
    <property type="match status" value="1"/>
</dbReference>
<feature type="transmembrane region" description="Helical" evidence="8">
    <location>
        <begin position="43"/>
        <end position="64"/>
    </location>
</feature>
<dbReference type="PANTHER" id="PTHR43341">
    <property type="entry name" value="AMINO ACID PERMEASE"/>
    <property type="match status" value="1"/>
</dbReference>
<dbReference type="InParanoid" id="C4YBX4"/>
<dbReference type="InterPro" id="IPR050524">
    <property type="entry name" value="APC_YAT"/>
</dbReference>
<evidence type="ECO:0000313" key="10">
    <source>
        <dbReference type="EMBL" id="EEQ41574.1"/>
    </source>
</evidence>
<dbReference type="PANTHER" id="PTHR43341:SF18">
    <property type="entry name" value="AMINO ACID PERMEASE_ SLC12A DOMAIN-CONTAINING PROTEIN"/>
    <property type="match status" value="1"/>
</dbReference>
<evidence type="ECO:0000256" key="2">
    <source>
        <dbReference type="ARBA" id="ARBA00006983"/>
    </source>
</evidence>
<dbReference type="Pfam" id="PF00324">
    <property type="entry name" value="AA_permease"/>
    <property type="match status" value="1"/>
</dbReference>
<sequence>MSLKNEKQTSEVTSVTDIESASVRNKVFGYEDRLASTLNARHIGMISVVGVFGTGLFLSSGGSLATAGPVGILLCYFFVGLVVLASQMCAAETACLMPVTFATIKQSNHFISESYGFALGWTNMYASIIPSELSAVAVIMTYWSSLNPAVWNCCFQCGCIATNCYKNPMVRRN</sequence>
<feature type="transmembrane region" description="Helical" evidence="8">
    <location>
        <begin position="70"/>
        <end position="91"/>
    </location>
</feature>
<evidence type="ECO:0000256" key="7">
    <source>
        <dbReference type="ARBA" id="ARBA00023136"/>
    </source>
</evidence>
<dbReference type="STRING" id="306902.C4YBX4"/>
<evidence type="ECO:0000256" key="8">
    <source>
        <dbReference type="SAM" id="Phobius"/>
    </source>
</evidence>
<keyword evidence="4 8" id="KW-0812">Transmembrane</keyword>
<dbReference type="OMA" id="HFISESY"/>
<dbReference type="InterPro" id="IPR004841">
    <property type="entry name" value="AA-permease/SLC12A_dom"/>
</dbReference>
<dbReference type="PROSITE" id="PS00218">
    <property type="entry name" value="AMINO_ACID_PERMEASE_1"/>
    <property type="match status" value="1"/>
</dbReference>
<dbReference type="KEGG" id="clu:CLUG_05702"/>
<protein>
    <recommendedName>
        <fullName evidence="9">Amino acid permease/ SLC12A domain-containing protein</fullName>
    </recommendedName>
</protein>
<feature type="domain" description="Amino acid permease/ SLC12A" evidence="9">
    <location>
        <begin position="42"/>
        <end position="151"/>
    </location>
</feature>
<evidence type="ECO:0000256" key="6">
    <source>
        <dbReference type="ARBA" id="ARBA00022989"/>
    </source>
</evidence>
<dbReference type="EMBL" id="CH408083">
    <property type="protein sequence ID" value="EEQ41574.1"/>
    <property type="molecule type" value="Genomic_DNA"/>
</dbReference>
<dbReference type="GeneID" id="8494676"/>
<dbReference type="GO" id="GO:0015171">
    <property type="term" value="F:amino acid transmembrane transporter activity"/>
    <property type="evidence" value="ECO:0007669"/>
    <property type="project" value="TreeGrafter"/>
</dbReference>
<accession>C4YBX4</accession>
<evidence type="ECO:0000256" key="1">
    <source>
        <dbReference type="ARBA" id="ARBA00004141"/>
    </source>
</evidence>
<comment type="similarity">
    <text evidence="2">Belongs to the amino acid-polyamine-organocation (APC) superfamily. YAT (TC 2.A.3.10) family.</text>
</comment>